<evidence type="ECO:0008006" key="3">
    <source>
        <dbReference type="Google" id="ProtNLM"/>
    </source>
</evidence>
<evidence type="ECO:0000313" key="2">
    <source>
        <dbReference type="Proteomes" id="UP001283361"/>
    </source>
</evidence>
<dbReference type="EMBL" id="JAWDGP010004170">
    <property type="protein sequence ID" value="KAK3767190.1"/>
    <property type="molecule type" value="Genomic_DNA"/>
</dbReference>
<name>A0AAE1DEQ7_9GAST</name>
<protein>
    <recommendedName>
        <fullName evidence="3">CABIT domain-containing protein</fullName>
    </recommendedName>
</protein>
<reference evidence="1" key="1">
    <citation type="journal article" date="2023" name="G3 (Bethesda)">
        <title>A reference genome for the long-term kleptoplast-retaining sea slug Elysia crispata morphotype clarki.</title>
        <authorList>
            <person name="Eastman K.E."/>
            <person name="Pendleton A.L."/>
            <person name="Shaikh M.A."/>
            <person name="Suttiyut T."/>
            <person name="Ogas R."/>
            <person name="Tomko P."/>
            <person name="Gavelis G."/>
            <person name="Widhalm J.R."/>
            <person name="Wisecaver J.H."/>
        </authorList>
    </citation>
    <scope>NUCLEOTIDE SEQUENCE</scope>
    <source>
        <strain evidence="1">ECLA1</strain>
    </source>
</reference>
<proteinExistence type="predicted"/>
<dbReference type="Proteomes" id="UP001283361">
    <property type="component" value="Unassembled WGS sequence"/>
</dbReference>
<accession>A0AAE1DEQ7</accession>
<comment type="caution">
    <text evidence="1">The sequence shown here is derived from an EMBL/GenBank/DDBJ whole genome shotgun (WGS) entry which is preliminary data.</text>
</comment>
<keyword evidence="2" id="KW-1185">Reference proteome</keyword>
<sequence>MVKNHDGHSEGQAVNDLKKFRQPFASSKASAYIVLRSDLARTVTTSSVDVLLLVGTFSEAKAITTCRHNTRDCPLHWTATSVRFESLFLRLDRLKSSFLALCLRFYLPHYTGHFLRLKSRTVKDNTVHRTIGSLAVNHVPAFVNLTTLNTFQLATNGGNRYPPLEFAPGNVFIVEKPIRGSTRVKSGGGLSSSSSSLLRRSSGNSLLMRQELHYLKCRDERNVEILVPMSHPGEFVEVLPSQFNSENGGGNKLSMPTEDIISAQKFPLLARYVYGGGRPRLTSFSGLLTMLDSFEETSMVGCVIDGASFTLLEIPQSSPLLFQIALNSHDLFSLPVVRHALRVCETNGSTFARDLKFKIKFAQRILHTGHRHTADDPPSATNSARMGVTQTYLYL</sequence>
<organism evidence="1 2">
    <name type="scientific">Elysia crispata</name>
    <name type="common">lettuce slug</name>
    <dbReference type="NCBI Taxonomy" id="231223"/>
    <lineage>
        <taxon>Eukaryota</taxon>
        <taxon>Metazoa</taxon>
        <taxon>Spiralia</taxon>
        <taxon>Lophotrochozoa</taxon>
        <taxon>Mollusca</taxon>
        <taxon>Gastropoda</taxon>
        <taxon>Heterobranchia</taxon>
        <taxon>Euthyneura</taxon>
        <taxon>Panpulmonata</taxon>
        <taxon>Sacoglossa</taxon>
        <taxon>Placobranchoidea</taxon>
        <taxon>Plakobranchidae</taxon>
        <taxon>Elysia</taxon>
    </lineage>
</organism>
<evidence type="ECO:0000313" key="1">
    <source>
        <dbReference type="EMBL" id="KAK3767190.1"/>
    </source>
</evidence>
<dbReference type="AlphaFoldDB" id="A0AAE1DEQ7"/>
<gene>
    <name evidence="1" type="ORF">RRG08_018060</name>
</gene>